<protein>
    <submittedName>
        <fullName evidence="1">Uncharacterized protein</fullName>
    </submittedName>
</protein>
<keyword evidence="2" id="KW-1185">Reference proteome</keyword>
<organism evidence="1 2">
    <name type="scientific">Haloarcula salinisoli</name>
    <dbReference type="NCBI Taxonomy" id="2487746"/>
    <lineage>
        <taxon>Archaea</taxon>
        <taxon>Methanobacteriati</taxon>
        <taxon>Methanobacteriota</taxon>
        <taxon>Stenosarchaea group</taxon>
        <taxon>Halobacteria</taxon>
        <taxon>Halobacteriales</taxon>
        <taxon>Haloarculaceae</taxon>
        <taxon>Haloarcula</taxon>
    </lineage>
</organism>
<name>A0A8J7YK00_9EURY</name>
<accession>A0A8J7YK00</accession>
<proteinExistence type="predicted"/>
<dbReference type="EMBL" id="RKLQ01000002">
    <property type="protein sequence ID" value="MBX0304524.1"/>
    <property type="molecule type" value="Genomic_DNA"/>
</dbReference>
<comment type="caution">
    <text evidence="1">The sequence shown here is derived from an EMBL/GenBank/DDBJ whole genome shotgun (WGS) entry which is preliminary data.</text>
</comment>
<dbReference type="RefSeq" id="WP_220588738.1">
    <property type="nucleotide sequence ID" value="NZ_RKLQ01000002.1"/>
</dbReference>
<evidence type="ECO:0000313" key="2">
    <source>
        <dbReference type="Proteomes" id="UP000783863"/>
    </source>
</evidence>
<dbReference type="AlphaFoldDB" id="A0A8J7YK00"/>
<evidence type="ECO:0000313" key="1">
    <source>
        <dbReference type="EMBL" id="MBX0304524.1"/>
    </source>
</evidence>
<dbReference type="Proteomes" id="UP000783863">
    <property type="component" value="Unassembled WGS sequence"/>
</dbReference>
<sequence>MTKDAPKSPAEPRDGEPYYIDGECPDCGTALELYDSLSVEQIDESAELGVPATDSDDGIWHDEWVCPRCLDGIHLDVPENALE</sequence>
<gene>
    <name evidence="1" type="ORF">EGD98_12675</name>
</gene>
<reference evidence="1" key="1">
    <citation type="submission" date="2021-06" db="EMBL/GenBank/DDBJ databases">
        <title>Halomicroarcula sp. F24A a new haloarchaeum isolated from saline soil.</title>
        <authorList>
            <person name="Duran-Viseras A."/>
            <person name="Sanchez-Porro C."/>
            <person name="Ventosa A."/>
        </authorList>
    </citation>
    <scope>NUCLEOTIDE SEQUENCE</scope>
    <source>
        <strain evidence="1">F24A</strain>
    </source>
</reference>